<reference evidence="2 3" key="1">
    <citation type="submission" date="2019-03" db="EMBL/GenBank/DDBJ databases">
        <title>Genomic Encyclopedia of Type Strains, Phase IV (KMG-IV): sequencing the most valuable type-strain genomes for metagenomic binning, comparative biology and taxonomic classification.</title>
        <authorList>
            <person name="Goeker M."/>
        </authorList>
    </citation>
    <scope>NUCLEOTIDE SEQUENCE [LARGE SCALE GENOMIC DNA]</scope>
    <source>
        <strain evidence="2 3">DSM 1709</strain>
    </source>
</reference>
<dbReference type="Proteomes" id="UP000295106">
    <property type="component" value="Unassembled WGS sequence"/>
</dbReference>
<gene>
    <name evidence="2" type="ORF">EV684_101609</name>
</gene>
<evidence type="ECO:0000313" key="2">
    <source>
        <dbReference type="EMBL" id="TCP05735.1"/>
    </source>
</evidence>
<feature type="compositionally biased region" description="Basic and acidic residues" evidence="1">
    <location>
        <begin position="76"/>
        <end position="85"/>
    </location>
</feature>
<dbReference type="AlphaFoldDB" id="A0A4R2MK49"/>
<evidence type="ECO:0000313" key="3">
    <source>
        <dbReference type="Proteomes" id="UP000295106"/>
    </source>
</evidence>
<feature type="compositionally biased region" description="Low complexity" evidence="1">
    <location>
        <begin position="61"/>
        <end position="74"/>
    </location>
</feature>
<proteinExistence type="predicted"/>
<dbReference type="EMBL" id="SLXD01000001">
    <property type="protein sequence ID" value="TCP05735.1"/>
    <property type="molecule type" value="Genomic_DNA"/>
</dbReference>
<feature type="region of interest" description="Disordered" evidence="1">
    <location>
        <begin position="58"/>
        <end position="85"/>
    </location>
</feature>
<dbReference type="RefSeq" id="WP_132644715.1">
    <property type="nucleotide sequence ID" value="NZ_NRRI01000002.1"/>
</dbReference>
<accession>A0A4R2MK49</accession>
<organism evidence="2 3">
    <name type="scientific">Rubrivivax gelatinosus</name>
    <name type="common">Rhodocyclus gelatinosus</name>
    <name type="synonym">Rhodopseudomonas gelatinosa</name>
    <dbReference type="NCBI Taxonomy" id="28068"/>
    <lineage>
        <taxon>Bacteria</taxon>
        <taxon>Pseudomonadati</taxon>
        <taxon>Pseudomonadota</taxon>
        <taxon>Betaproteobacteria</taxon>
        <taxon>Burkholderiales</taxon>
        <taxon>Sphaerotilaceae</taxon>
        <taxon>Rubrivivax</taxon>
    </lineage>
</organism>
<protein>
    <submittedName>
        <fullName evidence="2">Uncharacterized protein</fullName>
    </submittedName>
</protein>
<name>A0A4R2MK49_RUBGE</name>
<sequence length="85" mass="9368">MAERLPPQLAPTRDDLQLSLAELRHRAPRMPSSLDEALASPTWHKLIRCHASARLREASARPRAAAAPRRPVPSFDARRAAAGDL</sequence>
<comment type="caution">
    <text evidence="2">The sequence shown here is derived from an EMBL/GenBank/DDBJ whole genome shotgun (WGS) entry which is preliminary data.</text>
</comment>
<evidence type="ECO:0000256" key="1">
    <source>
        <dbReference type="SAM" id="MobiDB-lite"/>
    </source>
</evidence>